<proteinExistence type="predicted"/>
<accession>A0ABR2I472</accession>
<gene>
    <name evidence="2" type="ORF">PGQ11_012729</name>
</gene>
<name>A0ABR2I472_9PEZI</name>
<dbReference type="SUPFAM" id="SSF54928">
    <property type="entry name" value="RNA-binding domain, RBD"/>
    <property type="match status" value="1"/>
</dbReference>
<dbReference type="EMBL" id="JAPCWZ010000007">
    <property type="protein sequence ID" value="KAK8856817.1"/>
    <property type="molecule type" value="Genomic_DNA"/>
</dbReference>
<sequence>MDEENPIPSFVAPGANKALAVCAPPGALETDTHGSPSPGGQDNSHLTLASLVANSTAIEDVGGTVNGVNQLDDTDGPDNMFVIPPPPAHVRRPAVAAQQRAQANQIASKNYGGNRLAPSNLSADIPDNENCSLFIRNLPPWLTYAKLFAAFPGVGRFASAHINQPNDTHVTSAAKDRASAAELMRRINSGSIVIDGYTAIGAWNRVKVAAQPHAGGSRVIRVTGHPFVVNTEHLLSYFSAHFHFNLEDTQQHRWRSAENAYRLVSGEEGFQDKVTVDYVRDPCELKDEQ</sequence>
<reference evidence="2 3" key="1">
    <citation type="journal article" date="2024" name="IMA Fungus">
        <title>Apiospora arundinis, a panoply of carbohydrate-active enzymes and secondary metabolites.</title>
        <authorList>
            <person name="Sorensen T."/>
            <person name="Petersen C."/>
            <person name="Muurmann A.T."/>
            <person name="Christiansen J.V."/>
            <person name="Brundto M.L."/>
            <person name="Overgaard C.K."/>
            <person name="Boysen A.T."/>
            <person name="Wollenberg R.D."/>
            <person name="Larsen T.O."/>
            <person name="Sorensen J.L."/>
            <person name="Nielsen K.L."/>
            <person name="Sondergaard T.E."/>
        </authorList>
    </citation>
    <scope>NUCLEOTIDE SEQUENCE [LARGE SCALE GENOMIC DNA]</scope>
    <source>
        <strain evidence="2 3">AAU 773</strain>
    </source>
</reference>
<feature type="region of interest" description="Disordered" evidence="1">
    <location>
        <begin position="25"/>
        <end position="45"/>
    </location>
</feature>
<protein>
    <recommendedName>
        <fullName evidence="4">RRM domain-containing protein</fullName>
    </recommendedName>
</protein>
<dbReference type="Proteomes" id="UP001390339">
    <property type="component" value="Unassembled WGS sequence"/>
</dbReference>
<dbReference type="InterPro" id="IPR035979">
    <property type="entry name" value="RBD_domain_sf"/>
</dbReference>
<evidence type="ECO:0008006" key="4">
    <source>
        <dbReference type="Google" id="ProtNLM"/>
    </source>
</evidence>
<comment type="caution">
    <text evidence="2">The sequence shown here is derived from an EMBL/GenBank/DDBJ whole genome shotgun (WGS) entry which is preliminary data.</text>
</comment>
<evidence type="ECO:0000256" key="1">
    <source>
        <dbReference type="SAM" id="MobiDB-lite"/>
    </source>
</evidence>
<feature type="compositionally biased region" description="Polar residues" evidence="1">
    <location>
        <begin position="33"/>
        <end position="45"/>
    </location>
</feature>
<evidence type="ECO:0000313" key="3">
    <source>
        <dbReference type="Proteomes" id="UP001390339"/>
    </source>
</evidence>
<keyword evidence="3" id="KW-1185">Reference proteome</keyword>
<organism evidence="2 3">
    <name type="scientific">Apiospora arundinis</name>
    <dbReference type="NCBI Taxonomy" id="335852"/>
    <lineage>
        <taxon>Eukaryota</taxon>
        <taxon>Fungi</taxon>
        <taxon>Dikarya</taxon>
        <taxon>Ascomycota</taxon>
        <taxon>Pezizomycotina</taxon>
        <taxon>Sordariomycetes</taxon>
        <taxon>Xylariomycetidae</taxon>
        <taxon>Amphisphaeriales</taxon>
        <taxon>Apiosporaceae</taxon>
        <taxon>Apiospora</taxon>
    </lineage>
</organism>
<evidence type="ECO:0000313" key="2">
    <source>
        <dbReference type="EMBL" id="KAK8856817.1"/>
    </source>
</evidence>